<evidence type="ECO:0000313" key="1">
    <source>
        <dbReference type="EMBL" id="GBM05976.1"/>
    </source>
</evidence>
<comment type="caution">
    <text evidence="1">The sequence shown here is derived from an EMBL/GenBank/DDBJ whole genome shotgun (WGS) entry which is preliminary data.</text>
</comment>
<dbReference type="Proteomes" id="UP000499080">
    <property type="component" value="Unassembled WGS sequence"/>
</dbReference>
<gene>
    <name evidence="1" type="ORF">AVEN_80567_1</name>
</gene>
<keyword evidence="2" id="KW-1185">Reference proteome</keyword>
<protein>
    <submittedName>
        <fullName evidence="1">Uncharacterized protein</fullName>
    </submittedName>
</protein>
<sequence>MTRTTPELASLPLAKLLSYTSGSAFDLCVRFNVQQAPYAAEFWWNGGSSRESSCPKAVALPLSHHEPHFNCKIHYIHRQISSTLSIGYLLEIRHFFVK</sequence>
<reference evidence="1 2" key="1">
    <citation type="journal article" date="2019" name="Sci. Rep.">
        <title>Orb-weaving spider Araneus ventricosus genome elucidates the spidroin gene catalogue.</title>
        <authorList>
            <person name="Kono N."/>
            <person name="Nakamura H."/>
            <person name="Ohtoshi R."/>
            <person name="Moran D.A.P."/>
            <person name="Shinohara A."/>
            <person name="Yoshida Y."/>
            <person name="Fujiwara M."/>
            <person name="Mori M."/>
            <person name="Tomita M."/>
            <person name="Arakawa K."/>
        </authorList>
    </citation>
    <scope>NUCLEOTIDE SEQUENCE [LARGE SCALE GENOMIC DNA]</scope>
</reference>
<evidence type="ECO:0000313" key="2">
    <source>
        <dbReference type="Proteomes" id="UP000499080"/>
    </source>
</evidence>
<proteinExistence type="predicted"/>
<organism evidence="1 2">
    <name type="scientific">Araneus ventricosus</name>
    <name type="common">Orbweaver spider</name>
    <name type="synonym">Epeira ventricosa</name>
    <dbReference type="NCBI Taxonomy" id="182803"/>
    <lineage>
        <taxon>Eukaryota</taxon>
        <taxon>Metazoa</taxon>
        <taxon>Ecdysozoa</taxon>
        <taxon>Arthropoda</taxon>
        <taxon>Chelicerata</taxon>
        <taxon>Arachnida</taxon>
        <taxon>Araneae</taxon>
        <taxon>Araneomorphae</taxon>
        <taxon>Entelegynae</taxon>
        <taxon>Araneoidea</taxon>
        <taxon>Araneidae</taxon>
        <taxon>Araneus</taxon>
    </lineage>
</organism>
<accession>A0A4Y2CPY8</accession>
<name>A0A4Y2CPY8_ARAVE</name>
<dbReference type="EMBL" id="BGPR01000221">
    <property type="protein sequence ID" value="GBM05976.1"/>
    <property type="molecule type" value="Genomic_DNA"/>
</dbReference>
<dbReference type="AlphaFoldDB" id="A0A4Y2CPY8"/>